<dbReference type="Gene3D" id="6.10.250.1550">
    <property type="match status" value="1"/>
</dbReference>
<evidence type="ECO:0000256" key="2">
    <source>
        <dbReference type="ARBA" id="ARBA00007738"/>
    </source>
</evidence>
<dbReference type="EC" id="3.5.1.98" evidence="3"/>
<feature type="compositionally biased region" description="Polar residues" evidence="11">
    <location>
        <begin position="516"/>
        <end position="526"/>
    </location>
</feature>
<organism evidence="13 14">
    <name type="scientific">Panthera pardus</name>
    <name type="common">Leopard</name>
    <name type="synonym">Felis pardus</name>
    <dbReference type="NCBI Taxonomy" id="9691"/>
    <lineage>
        <taxon>Eukaryota</taxon>
        <taxon>Metazoa</taxon>
        <taxon>Chordata</taxon>
        <taxon>Craniata</taxon>
        <taxon>Vertebrata</taxon>
        <taxon>Euteleostomi</taxon>
        <taxon>Mammalia</taxon>
        <taxon>Eutheria</taxon>
        <taxon>Laurasiatheria</taxon>
        <taxon>Carnivora</taxon>
        <taxon>Feliformia</taxon>
        <taxon>Felidae</taxon>
        <taxon>Pantherinae</taxon>
        <taxon>Panthera</taxon>
    </lineage>
</organism>
<keyword evidence="9" id="KW-0539">Nucleus</keyword>
<dbReference type="Pfam" id="PF12203">
    <property type="entry name" value="HDAC4_Gln"/>
    <property type="match status" value="1"/>
</dbReference>
<accession>A0A9W2V7B9</accession>
<dbReference type="GO" id="GO:0005634">
    <property type="term" value="C:nucleus"/>
    <property type="evidence" value="ECO:0007669"/>
    <property type="project" value="UniProtKB-SubCell"/>
</dbReference>
<evidence type="ECO:0000256" key="4">
    <source>
        <dbReference type="ARBA" id="ARBA00022491"/>
    </source>
</evidence>
<gene>
    <name evidence="14" type="primary">HDAC9</name>
</gene>
<evidence type="ECO:0000313" key="13">
    <source>
        <dbReference type="Proteomes" id="UP001165780"/>
    </source>
</evidence>
<feature type="region of interest" description="Disordered" evidence="11">
    <location>
        <begin position="144"/>
        <end position="183"/>
    </location>
</feature>
<keyword evidence="6" id="KW-0156">Chromatin regulator</keyword>
<feature type="compositionally biased region" description="Basic and acidic residues" evidence="11">
    <location>
        <begin position="144"/>
        <end position="168"/>
    </location>
</feature>
<keyword evidence="5" id="KW-0378">Hydrolase</keyword>
<dbReference type="PANTHER" id="PTHR45364">
    <property type="entry name" value="HISTONE DEACETYLASE 9-RELATED"/>
    <property type="match status" value="1"/>
</dbReference>
<comment type="similarity">
    <text evidence="2">Belongs to the histone deacetylase family. HD type 2 subfamily.</text>
</comment>
<evidence type="ECO:0000313" key="14">
    <source>
        <dbReference type="RefSeq" id="XP_053754395.1"/>
    </source>
</evidence>
<keyword evidence="7" id="KW-0805">Transcription regulation</keyword>
<evidence type="ECO:0000256" key="7">
    <source>
        <dbReference type="ARBA" id="ARBA00023015"/>
    </source>
</evidence>
<dbReference type="RefSeq" id="XP_053754395.1">
    <property type="nucleotide sequence ID" value="XM_053898420.1"/>
</dbReference>
<evidence type="ECO:0000256" key="9">
    <source>
        <dbReference type="ARBA" id="ARBA00023242"/>
    </source>
</evidence>
<feature type="compositionally biased region" description="Basic and acidic residues" evidence="11">
    <location>
        <begin position="247"/>
        <end position="258"/>
    </location>
</feature>
<evidence type="ECO:0000256" key="1">
    <source>
        <dbReference type="ARBA" id="ARBA00004123"/>
    </source>
</evidence>
<evidence type="ECO:0000256" key="10">
    <source>
        <dbReference type="ARBA" id="ARBA00048287"/>
    </source>
</evidence>
<keyword evidence="8" id="KW-0804">Transcription</keyword>
<dbReference type="GO" id="GO:0141221">
    <property type="term" value="F:histone deacetylase activity, hydrolytic mechanism"/>
    <property type="evidence" value="ECO:0007669"/>
    <property type="project" value="UniProtKB-EC"/>
</dbReference>
<sequence>MLSSFISKGGWWDSEDGNGVAGREQLLAQQRMHSMISSVDVKSEVPVGLEPISPLDLRTDLRMMMPVVDPVVREKQLQQELLLIQQQQQIQKQLLIAEFQKQHENLTRQHQAQLQEHIKLQQELLAIKQQQELLEKEQKLEQQRQEQEVERHRREQQLPPLRGKDRGRESKRHQGAVASTEVKQKLQEFLLSKSATKDTPTNGKNHSVSRHPKLWYTAAHHTSLDQSSPPLSGTSPSYKYTLPGAQDAKDDFPLRKTESSVSSSSPGSGPSSPNNGPTGNVTENETSVLPPTPHAEHMVSQQRILIHEDSMNLLSLYTSPSLPNITLGLPAVPAQLNASNSLKEKQKCETQTLRQGVPLPGQYGGSIPASSSHPHVALEGKPNSSHQALLQHLLLKEQMRQQKLLVTGGVPLHPQSPLATKERISPGIRGTHKLPRHRPLNRTQSAPLPQSTLAQLVIQQQHQQFLEKQKQYQQQIHMNKLLSKSIEQLKQPGSHLEEAEEELQGDQAMQEDRAPSSGNSTRSDSSACVDDTLGQVGAVKVKEEPVDSDEDAQIQEMESGEQAAFMQQVIGKDLAPGFVIKVII</sequence>
<comment type="subcellular location">
    <subcellularLocation>
        <location evidence="1">Nucleus</location>
    </subcellularLocation>
</comment>
<dbReference type="PANTHER" id="PTHR45364:SF11">
    <property type="entry name" value="HISTONE DEACETYLASE 9"/>
    <property type="match status" value="1"/>
</dbReference>
<dbReference type="AlphaFoldDB" id="A0A9W2V7B9"/>
<dbReference type="InterPro" id="IPR024643">
    <property type="entry name" value="Hist_deacetylase_Gln_rich_N"/>
</dbReference>
<evidence type="ECO:0000256" key="11">
    <source>
        <dbReference type="SAM" id="MobiDB-lite"/>
    </source>
</evidence>
<evidence type="ECO:0000256" key="3">
    <source>
        <dbReference type="ARBA" id="ARBA00012111"/>
    </source>
</evidence>
<evidence type="ECO:0000256" key="5">
    <source>
        <dbReference type="ARBA" id="ARBA00022801"/>
    </source>
</evidence>
<feature type="compositionally biased region" description="Polar residues" evidence="11">
    <location>
        <begin position="224"/>
        <end position="238"/>
    </location>
</feature>
<feature type="region of interest" description="Disordered" evidence="11">
    <location>
        <begin position="488"/>
        <end position="554"/>
    </location>
</feature>
<keyword evidence="13" id="KW-1185">Reference proteome</keyword>
<feature type="domain" description="Histone deacetylase glutamine rich N-terminal" evidence="12">
    <location>
        <begin position="68"/>
        <end position="158"/>
    </location>
</feature>
<dbReference type="CDD" id="cd10163">
    <property type="entry name" value="ClassIIa_HDAC9_Gln-rich-N"/>
    <property type="match status" value="1"/>
</dbReference>
<feature type="region of interest" description="Disordered" evidence="11">
    <location>
        <begin position="222"/>
        <end position="296"/>
    </location>
</feature>
<reference evidence="14" key="1">
    <citation type="submission" date="2025-08" db="UniProtKB">
        <authorList>
            <consortium name="RefSeq"/>
        </authorList>
    </citation>
    <scope>IDENTIFICATION</scope>
    <source>
        <tissue evidence="14">Whole blood</tissue>
    </source>
</reference>
<proteinExistence type="inferred from homology"/>
<feature type="compositionally biased region" description="Low complexity" evidence="11">
    <location>
        <begin position="259"/>
        <end position="280"/>
    </location>
</feature>
<evidence type="ECO:0000259" key="12">
    <source>
        <dbReference type="Pfam" id="PF12203"/>
    </source>
</evidence>
<evidence type="ECO:0000256" key="8">
    <source>
        <dbReference type="ARBA" id="ARBA00023163"/>
    </source>
</evidence>
<evidence type="ECO:0000256" key="6">
    <source>
        <dbReference type="ARBA" id="ARBA00022853"/>
    </source>
</evidence>
<dbReference type="GeneID" id="109263789"/>
<protein>
    <recommendedName>
        <fullName evidence="3">histone deacetylase</fullName>
        <ecNumber evidence="3">3.5.1.98</ecNumber>
    </recommendedName>
</protein>
<dbReference type="Proteomes" id="UP001165780">
    <property type="component" value="Unplaced"/>
</dbReference>
<keyword evidence="4" id="KW-0678">Repressor</keyword>
<dbReference type="CTD" id="9734"/>
<comment type="catalytic activity">
    <reaction evidence="10">
        <text>N(6)-acetyl-L-lysyl-[histone] + H2O = L-lysyl-[histone] + acetate</text>
        <dbReference type="Rhea" id="RHEA:58196"/>
        <dbReference type="Rhea" id="RHEA-COMP:9845"/>
        <dbReference type="Rhea" id="RHEA-COMP:11338"/>
        <dbReference type="ChEBI" id="CHEBI:15377"/>
        <dbReference type="ChEBI" id="CHEBI:29969"/>
        <dbReference type="ChEBI" id="CHEBI:30089"/>
        <dbReference type="ChEBI" id="CHEBI:61930"/>
        <dbReference type="EC" id="3.5.1.98"/>
    </reaction>
</comment>
<name>A0A9W2V7B9_PANPR</name>